<feature type="region of interest" description="Disordered" evidence="1">
    <location>
        <begin position="735"/>
        <end position="800"/>
    </location>
</feature>
<accession>A0A0F7SPQ4</accession>
<feature type="compositionally biased region" description="Low complexity" evidence="1">
    <location>
        <begin position="555"/>
        <end position="568"/>
    </location>
</feature>
<feature type="compositionally biased region" description="Low complexity" evidence="1">
    <location>
        <begin position="532"/>
        <end position="548"/>
    </location>
</feature>
<dbReference type="AlphaFoldDB" id="A0A0F7SPQ4"/>
<feature type="compositionally biased region" description="Basic and acidic residues" evidence="1">
    <location>
        <begin position="47"/>
        <end position="67"/>
    </location>
</feature>
<feature type="compositionally biased region" description="Basic residues" evidence="1">
    <location>
        <begin position="496"/>
        <end position="506"/>
    </location>
</feature>
<dbReference type="InterPro" id="IPR019129">
    <property type="entry name" value="Folate-sensitive_fs_Fra10Ac1"/>
</dbReference>
<feature type="compositionally biased region" description="Polar residues" evidence="1">
    <location>
        <begin position="20"/>
        <end position="34"/>
    </location>
</feature>
<feature type="compositionally biased region" description="Low complexity" evidence="1">
    <location>
        <begin position="204"/>
        <end position="227"/>
    </location>
</feature>
<evidence type="ECO:0000256" key="1">
    <source>
        <dbReference type="SAM" id="MobiDB-lite"/>
    </source>
</evidence>
<name>A0A0F7SPQ4_PHARH</name>
<sequence length="1097" mass="118943">MSCSSLSKKEGRPKSARQPLPSSARNNLAGQSAYTRHKNQVAIYDPDGSRTRNSEDERRSRNKTDWDLLKQEHQLSIHSIATFIREDETGSTVETPSESLTAYGRLIAKRYEESLFKEYALVDLKHYKSGQVALRWRTPEEVIGSIGSSTCGSLRCAYHLPPLSSDAPPCPPLEAFELPFSYVEKEEAKTALVKVVCSSGMLSSNSPSAASSSSTTTFSSVNPSSSSPKRRNAPPPLDLQANQHQPRPSSNSPLKQSFTPTSARTYTTISSASSPSTPGFGSSTSTSASSSFFSSSVKELTSSGHQSTPSSSGFKFWKKRSVSGANVSSQSSTVAQSKSALDSSRQQKQRDQHQHQSPHQTSDSLPSPLSTTSSHHRIQRKPNSVQTYPFDLRASSSEDTLPSRRSGAFFDKSYHWTQAEGPMPPFPDGFSSMRDLRSASSSQLDLVSEGSSMKESERRFVSTRRTGGSVESPAMAFGKGWGENPMNTGSPNVVRNRNRGHERKRSNSMSNLPESLPSRECLISPDTHPQSRRSSASSSFPSRRPSSAQHRVLHSTSDQSSATSSKMTSTRRKPSSVIRPVFTSPQASPQTLHEQMDDWCRILPTEPIESLGLTALPTFIVVPATPDLGSNPNSTEELDSELVTDEQSKEKQAEEEEEGNISDECKTPTNASDVSFHRAATPPISPSPSSSLPSSSITVDQIKTKRSPLLLDLSADDLGFNFASSFSFDSSFSFSELKPSTTLPPVASAPSMTEESSPSSSSSSTCPSPVASPTVALILEPPKVTTSPASPPVRPSRSIPPIPVSVPAEVALPELVSSTSCFSTSSGFTSDEYESPLWEHPELQVNVIPEEDIDEVDDQLDRLLASLSVDNLQTPKASPNLSESTSVASLASILASSPTAFDHFPLPPPRSDRNTPSTSFSAPMLTGQSGLGFGIEAGDKLDLEPRGRLPSPMLVRDHRKPFYLRQERSYSDRTGLKQIDDRVPLQSSVRFNQDVQITVEPSVNQPSSKSKNSSFTPSLPSAGSIDSNLSLYSTDLEDEDGEDSTSCQHGDLESVEIREMERVDFRVVFARSTKPALDETMPTVMADQISEKEAVAL</sequence>
<proteinExistence type="predicted"/>
<feature type="compositionally biased region" description="Low complexity" evidence="1">
    <location>
        <begin position="361"/>
        <end position="373"/>
    </location>
</feature>
<feature type="compositionally biased region" description="Low complexity" evidence="1">
    <location>
        <begin position="748"/>
        <end position="774"/>
    </location>
</feature>
<feature type="compositionally biased region" description="Polar residues" evidence="1">
    <location>
        <begin position="240"/>
        <end position="269"/>
    </location>
</feature>
<feature type="compositionally biased region" description="Polar residues" evidence="1">
    <location>
        <begin position="1019"/>
        <end position="1028"/>
    </location>
</feature>
<feature type="compositionally biased region" description="Polar residues" evidence="1">
    <location>
        <begin position="485"/>
        <end position="495"/>
    </location>
</feature>
<feature type="region of interest" description="Disordered" evidence="1">
    <location>
        <begin position="445"/>
        <end position="592"/>
    </location>
</feature>
<feature type="region of interest" description="Disordered" evidence="1">
    <location>
        <begin position="1"/>
        <end position="67"/>
    </location>
</feature>
<dbReference type="EMBL" id="LN483157">
    <property type="protein sequence ID" value="CED84227.1"/>
    <property type="molecule type" value="Genomic_DNA"/>
</dbReference>
<feature type="compositionally biased region" description="Pro residues" evidence="1">
    <location>
        <begin position="789"/>
        <end position="800"/>
    </location>
</feature>
<evidence type="ECO:0000313" key="2">
    <source>
        <dbReference type="EMBL" id="CED84227.1"/>
    </source>
</evidence>
<feature type="region of interest" description="Disordered" evidence="1">
    <location>
        <begin position="996"/>
        <end position="1028"/>
    </location>
</feature>
<feature type="compositionally biased region" description="Low complexity" evidence="1">
    <location>
        <begin position="325"/>
        <end position="346"/>
    </location>
</feature>
<feature type="compositionally biased region" description="Low complexity" evidence="1">
    <location>
        <begin position="1001"/>
        <end position="1018"/>
    </location>
</feature>
<feature type="region of interest" description="Disordered" evidence="1">
    <location>
        <begin position="626"/>
        <end position="699"/>
    </location>
</feature>
<organism evidence="2">
    <name type="scientific">Phaffia rhodozyma</name>
    <name type="common">Yeast</name>
    <name type="synonym">Xanthophyllomyces dendrorhous</name>
    <dbReference type="NCBI Taxonomy" id="264483"/>
    <lineage>
        <taxon>Eukaryota</taxon>
        <taxon>Fungi</taxon>
        <taxon>Dikarya</taxon>
        <taxon>Basidiomycota</taxon>
        <taxon>Agaricomycotina</taxon>
        <taxon>Tremellomycetes</taxon>
        <taxon>Cystofilobasidiales</taxon>
        <taxon>Mrakiaceae</taxon>
        <taxon>Phaffia</taxon>
    </lineage>
</organism>
<protein>
    <submittedName>
        <fullName evidence="2">Uncharacterized conserved protein</fullName>
    </submittedName>
</protein>
<feature type="region of interest" description="Disordered" evidence="1">
    <location>
        <begin position="204"/>
        <end position="288"/>
    </location>
</feature>
<feature type="compositionally biased region" description="Low complexity" evidence="1">
    <location>
        <begin position="687"/>
        <end position="697"/>
    </location>
</feature>
<feature type="compositionally biased region" description="Polar residues" evidence="1">
    <location>
        <begin position="583"/>
        <end position="592"/>
    </location>
</feature>
<dbReference type="Pfam" id="PF09725">
    <property type="entry name" value="Fra10Ac1"/>
    <property type="match status" value="1"/>
</dbReference>
<feature type="region of interest" description="Disordered" evidence="1">
    <location>
        <begin position="325"/>
        <end position="404"/>
    </location>
</feature>
<feature type="region of interest" description="Disordered" evidence="1">
    <location>
        <begin position="901"/>
        <end position="926"/>
    </location>
</feature>
<feature type="compositionally biased region" description="Low complexity" evidence="1">
    <location>
        <begin position="270"/>
        <end position="288"/>
    </location>
</feature>
<reference evidence="2" key="1">
    <citation type="submission" date="2014-08" db="EMBL/GenBank/DDBJ databases">
        <authorList>
            <person name="Sharma Rahul"/>
            <person name="Thines Marco"/>
        </authorList>
    </citation>
    <scope>NUCLEOTIDE SEQUENCE</scope>
</reference>